<protein>
    <submittedName>
        <fullName evidence="4">Uncharacterized protein</fullName>
    </submittedName>
</protein>
<dbReference type="Pfam" id="PF01670">
    <property type="entry name" value="Glyco_hydro_12"/>
    <property type="match status" value="1"/>
</dbReference>
<keyword evidence="2" id="KW-0326">Glycosidase</keyword>
<evidence type="ECO:0000256" key="2">
    <source>
        <dbReference type="RuleBase" id="RU361163"/>
    </source>
</evidence>
<evidence type="ECO:0000256" key="3">
    <source>
        <dbReference type="SAM" id="SignalP"/>
    </source>
</evidence>
<comment type="caution">
    <text evidence="4">The sequence shown here is derived from an EMBL/GenBank/DDBJ whole genome shotgun (WGS) entry which is preliminary data.</text>
</comment>
<dbReference type="InterPro" id="IPR013320">
    <property type="entry name" value="ConA-like_dom_sf"/>
</dbReference>
<reference evidence="4" key="1">
    <citation type="journal article" date="2020" name="mSystems">
        <title>Genome- and Community-Level Interaction Insights into Carbon Utilization and Element Cycling Functions of Hydrothermarchaeota in Hydrothermal Sediment.</title>
        <authorList>
            <person name="Zhou Z."/>
            <person name="Liu Y."/>
            <person name="Xu W."/>
            <person name="Pan J."/>
            <person name="Luo Z.H."/>
            <person name="Li M."/>
        </authorList>
    </citation>
    <scope>NUCLEOTIDE SEQUENCE [LARGE SCALE GENOMIC DNA]</scope>
    <source>
        <strain evidence="4">SpSt-143</strain>
    </source>
</reference>
<dbReference type="Gene3D" id="2.60.120.180">
    <property type="match status" value="1"/>
</dbReference>
<dbReference type="PANTHER" id="PTHR34002">
    <property type="entry name" value="BLR1656 PROTEIN"/>
    <property type="match status" value="1"/>
</dbReference>
<dbReference type="PANTHER" id="PTHR34002:SF9">
    <property type="entry name" value="XYLOGLUCAN-SPECIFIC ENDO-BETA-1,4-GLUCANASE A"/>
    <property type="match status" value="1"/>
</dbReference>
<dbReference type="GO" id="GO:0008810">
    <property type="term" value="F:cellulase activity"/>
    <property type="evidence" value="ECO:0007669"/>
    <property type="project" value="InterPro"/>
</dbReference>
<dbReference type="GO" id="GO:0000272">
    <property type="term" value="P:polysaccharide catabolic process"/>
    <property type="evidence" value="ECO:0007669"/>
    <property type="project" value="UniProtKB-KW"/>
</dbReference>
<keyword evidence="2" id="KW-0624">Polysaccharide degradation</keyword>
<evidence type="ECO:0000256" key="1">
    <source>
        <dbReference type="ARBA" id="ARBA00005519"/>
    </source>
</evidence>
<keyword evidence="2" id="KW-0119">Carbohydrate metabolism</keyword>
<dbReference type="InterPro" id="IPR002594">
    <property type="entry name" value="GH12"/>
</dbReference>
<proteinExistence type="inferred from homology"/>
<feature type="signal peptide" evidence="3">
    <location>
        <begin position="1"/>
        <end position="26"/>
    </location>
</feature>
<keyword evidence="3" id="KW-0732">Signal</keyword>
<evidence type="ECO:0000313" key="4">
    <source>
        <dbReference type="EMBL" id="HER95316.1"/>
    </source>
</evidence>
<comment type="similarity">
    <text evidence="1 2">Belongs to the glycosyl hydrolase 12 (cellulase H) family.</text>
</comment>
<dbReference type="EMBL" id="DSGB01000003">
    <property type="protein sequence ID" value="HER95316.1"/>
    <property type="molecule type" value="Genomic_DNA"/>
</dbReference>
<feature type="chain" id="PRO_5030941586" evidence="3">
    <location>
        <begin position="27"/>
        <end position="274"/>
    </location>
</feature>
<dbReference type="AlphaFoldDB" id="A0A7V2F5F4"/>
<organism evidence="4">
    <name type="scientific">Rhodothermus marinus</name>
    <name type="common">Rhodothermus obamensis</name>
    <dbReference type="NCBI Taxonomy" id="29549"/>
    <lineage>
        <taxon>Bacteria</taxon>
        <taxon>Pseudomonadati</taxon>
        <taxon>Rhodothermota</taxon>
        <taxon>Rhodothermia</taxon>
        <taxon>Rhodothermales</taxon>
        <taxon>Rhodothermaceae</taxon>
        <taxon>Rhodothermus</taxon>
    </lineage>
</organism>
<accession>A0A7V2F5F4</accession>
<dbReference type="InterPro" id="IPR013319">
    <property type="entry name" value="GH11/12"/>
</dbReference>
<name>A0A7V2F5F4_RHOMR</name>
<dbReference type="SUPFAM" id="SSF49899">
    <property type="entry name" value="Concanavalin A-like lectins/glucanases"/>
    <property type="match status" value="1"/>
</dbReference>
<sequence>MKSKKLLWHALSASALLIGCSTSPEALVEVQQEEITASKIEYYSHGQYFTWNGIVVLNNQWGRDYATNSDKYQVIRLTDDNKIQFDYKWAGNTSYVKGYPTFIVGWHFGNPGGWMTSQGAFGLPARISDNKAFYSSISGTHYNNGTYTEIMNLSWDIWLANSPNPSGPNGEIMVWPWRQNQQPIGSWQTTVTIWGATWDVYRGTMSAGGYSWQVVTYIRRSGTLSIGGNLRDFINDARNRGWFSSSLYIVGIECGNEIIQGHGRFEYTSYTIRP</sequence>
<dbReference type="PROSITE" id="PS51257">
    <property type="entry name" value="PROKAR_LIPOPROTEIN"/>
    <property type="match status" value="1"/>
</dbReference>
<gene>
    <name evidence="4" type="ORF">ENO59_02180</name>
</gene>
<keyword evidence="2" id="KW-0378">Hydrolase</keyword>